<dbReference type="EMBL" id="OCMY01000002">
    <property type="protein sequence ID" value="SOD60370.1"/>
    <property type="molecule type" value="Genomic_DNA"/>
</dbReference>
<dbReference type="Proteomes" id="UP000219271">
    <property type="component" value="Unassembled WGS sequence"/>
</dbReference>
<dbReference type="AlphaFoldDB" id="A0A286DP10"/>
<evidence type="ECO:0000313" key="1">
    <source>
        <dbReference type="EMBL" id="SOD60370.1"/>
    </source>
</evidence>
<gene>
    <name evidence="1" type="ORF">SAMN06273570_4676</name>
</gene>
<reference evidence="2" key="1">
    <citation type="submission" date="2017-09" db="EMBL/GenBank/DDBJ databases">
        <authorList>
            <person name="Varghese N."/>
            <person name="Submissions S."/>
        </authorList>
    </citation>
    <scope>NUCLEOTIDE SEQUENCE [LARGE SCALE GENOMIC DNA]</scope>
    <source>
        <strain evidence="2">JKS000234</strain>
    </source>
</reference>
<dbReference type="OrthoDB" id="6637426at2"/>
<proteinExistence type="predicted"/>
<evidence type="ECO:0000313" key="2">
    <source>
        <dbReference type="Proteomes" id="UP000219271"/>
    </source>
</evidence>
<name>A0A286DP10_9GAMM</name>
<accession>A0A286DP10</accession>
<sequence>MKLTVTDFYVFSQEDADGCCNLHREHCRWAPAYNNRVFMGSFYSPAHAWQYFRTHHAEKRAAYCLVCMREGA</sequence>
<organism evidence="1 2">
    <name type="scientific">Candidatus Pantoea floridensis</name>
    <dbReference type="NCBI Taxonomy" id="1938870"/>
    <lineage>
        <taxon>Bacteria</taxon>
        <taxon>Pseudomonadati</taxon>
        <taxon>Pseudomonadota</taxon>
        <taxon>Gammaproteobacteria</taxon>
        <taxon>Enterobacterales</taxon>
        <taxon>Erwiniaceae</taxon>
        <taxon>Pantoea</taxon>
    </lineage>
</organism>
<keyword evidence="2" id="KW-1185">Reference proteome</keyword>
<protein>
    <submittedName>
        <fullName evidence="1">Uncharacterized protein</fullName>
    </submittedName>
</protein>